<evidence type="ECO:0000256" key="10">
    <source>
        <dbReference type="ARBA" id="ARBA00035657"/>
    </source>
</evidence>
<dbReference type="PANTHER" id="PTHR39579">
    <property type="entry name" value="INNER MEMBRANE PROTEIN YHCB"/>
    <property type="match status" value="1"/>
</dbReference>
<evidence type="ECO:0000256" key="4">
    <source>
        <dbReference type="ARBA" id="ARBA00022618"/>
    </source>
</evidence>
<dbReference type="PANTHER" id="PTHR39579:SF1">
    <property type="entry name" value="INNER MEMBRANE PROTEIN YHCB"/>
    <property type="match status" value="1"/>
</dbReference>
<comment type="caution">
    <text evidence="15">The sequence shown here is derived from an EMBL/GenBank/DDBJ whole genome shotgun (WGS) entry which is preliminary data.</text>
</comment>
<dbReference type="Proteomes" id="UP001378242">
    <property type="component" value="Unassembled WGS sequence"/>
</dbReference>
<feature type="compositionally biased region" description="Basic and acidic residues" evidence="13">
    <location>
        <begin position="111"/>
        <end position="122"/>
    </location>
</feature>
<comment type="subcellular location">
    <subcellularLocation>
        <location evidence="1">Cell inner membrane</location>
        <topology evidence="1">Single-pass membrane protein</topology>
    </subcellularLocation>
</comment>
<evidence type="ECO:0000256" key="1">
    <source>
        <dbReference type="ARBA" id="ARBA00004377"/>
    </source>
</evidence>
<keyword evidence="4" id="KW-0132">Cell division</keyword>
<dbReference type="RefSeq" id="WP_077371632.1">
    <property type="nucleotide sequence ID" value="NZ_BJOH01000018.1"/>
</dbReference>
<evidence type="ECO:0000256" key="3">
    <source>
        <dbReference type="ARBA" id="ARBA00022519"/>
    </source>
</evidence>
<evidence type="ECO:0000256" key="12">
    <source>
        <dbReference type="ARBA" id="ARBA00035727"/>
    </source>
</evidence>
<keyword evidence="6" id="KW-0133">Cell shape</keyword>
<sequence>MNESNIDWILAIACFLAGIGIGALCYHLLNANVARNQKTRQKLAERELELTQFRDALNDHFSKASDLTDQIQRAGNELRQHLASGASSLCDDSQLKRRLLDTDTTLEEDMGEKVDLPRDYADNRGTLSEDFGLKPQPAEGEAQSANPPRI</sequence>
<feature type="region of interest" description="Disordered" evidence="13">
    <location>
        <begin position="102"/>
        <end position="150"/>
    </location>
</feature>
<evidence type="ECO:0000256" key="9">
    <source>
        <dbReference type="ARBA" id="ARBA00023306"/>
    </source>
</evidence>
<accession>A0ABU9GJF3</accession>
<proteinExistence type="inferred from homology"/>
<keyword evidence="16" id="KW-1185">Reference proteome</keyword>
<name>A0ABU9GJF3_COBMA</name>
<feature type="transmembrane region" description="Helical" evidence="14">
    <location>
        <begin position="6"/>
        <end position="29"/>
    </location>
</feature>
<comment type="similarity">
    <text evidence="10">Belongs to the ZapG family.</text>
</comment>
<evidence type="ECO:0000256" key="6">
    <source>
        <dbReference type="ARBA" id="ARBA00022960"/>
    </source>
</evidence>
<evidence type="ECO:0000256" key="8">
    <source>
        <dbReference type="ARBA" id="ARBA00023136"/>
    </source>
</evidence>
<keyword evidence="9" id="KW-0131">Cell cycle</keyword>
<dbReference type="InterPro" id="IPR009386">
    <property type="entry name" value="ZapG-like"/>
</dbReference>
<gene>
    <name evidence="15" type="ORF">V6243_15430</name>
</gene>
<keyword evidence="7 14" id="KW-1133">Transmembrane helix</keyword>
<reference evidence="15 16" key="1">
    <citation type="submission" date="2024-02" db="EMBL/GenBank/DDBJ databases">
        <title>Bacteria isolated from the canopy kelp, Nereocystis luetkeana.</title>
        <authorList>
            <person name="Pfister C.A."/>
            <person name="Younker I.T."/>
            <person name="Light S.H."/>
        </authorList>
    </citation>
    <scope>NUCLEOTIDE SEQUENCE [LARGE SCALE GENOMIC DNA]</scope>
    <source>
        <strain evidence="15 16">TI.5.07</strain>
    </source>
</reference>
<evidence type="ECO:0000256" key="2">
    <source>
        <dbReference type="ARBA" id="ARBA00022475"/>
    </source>
</evidence>
<evidence type="ECO:0000256" key="7">
    <source>
        <dbReference type="ARBA" id="ARBA00022989"/>
    </source>
</evidence>
<keyword evidence="2" id="KW-1003">Cell membrane</keyword>
<dbReference type="Pfam" id="PF06295">
    <property type="entry name" value="ZapG-like"/>
    <property type="match status" value="1"/>
</dbReference>
<evidence type="ECO:0000313" key="16">
    <source>
        <dbReference type="Proteomes" id="UP001378242"/>
    </source>
</evidence>
<evidence type="ECO:0000256" key="13">
    <source>
        <dbReference type="SAM" id="MobiDB-lite"/>
    </source>
</evidence>
<evidence type="ECO:0000256" key="11">
    <source>
        <dbReference type="ARBA" id="ARBA00035703"/>
    </source>
</evidence>
<evidence type="ECO:0000256" key="14">
    <source>
        <dbReference type="SAM" id="Phobius"/>
    </source>
</evidence>
<dbReference type="GeneID" id="43178896"/>
<protein>
    <recommendedName>
        <fullName evidence="11">Z-ring associated protein G</fullName>
    </recommendedName>
    <alternativeName>
        <fullName evidence="12">Cell division protein ZapG</fullName>
    </alternativeName>
</protein>
<evidence type="ECO:0000256" key="5">
    <source>
        <dbReference type="ARBA" id="ARBA00022692"/>
    </source>
</evidence>
<dbReference type="EMBL" id="JBAKAP010000020">
    <property type="protein sequence ID" value="MEL0618216.1"/>
    <property type="molecule type" value="Genomic_DNA"/>
</dbReference>
<organism evidence="15 16">
    <name type="scientific">Cobetia marina</name>
    <name type="common">Deleya marina</name>
    <dbReference type="NCBI Taxonomy" id="28258"/>
    <lineage>
        <taxon>Bacteria</taxon>
        <taxon>Pseudomonadati</taxon>
        <taxon>Pseudomonadota</taxon>
        <taxon>Gammaproteobacteria</taxon>
        <taxon>Oceanospirillales</taxon>
        <taxon>Halomonadaceae</taxon>
        <taxon>Cobetia</taxon>
    </lineage>
</organism>
<evidence type="ECO:0000313" key="15">
    <source>
        <dbReference type="EMBL" id="MEL0618216.1"/>
    </source>
</evidence>
<keyword evidence="8 14" id="KW-0472">Membrane</keyword>
<keyword evidence="3" id="KW-0997">Cell inner membrane</keyword>
<keyword evidence="5 14" id="KW-0812">Transmembrane</keyword>